<evidence type="ECO:0000313" key="7">
    <source>
        <dbReference type="Proteomes" id="UP000637267"/>
    </source>
</evidence>
<keyword evidence="2" id="KW-0805">Transcription regulation</keyword>
<dbReference type="SUPFAM" id="SSF53850">
    <property type="entry name" value="Periplasmic binding protein-like II"/>
    <property type="match status" value="1"/>
</dbReference>
<dbReference type="Pfam" id="PF03466">
    <property type="entry name" value="LysR_substrate"/>
    <property type="match status" value="1"/>
</dbReference>
<gene>
    <name evidence="6" type="ORF">GCM10010970_35350</name>
</gene>
<dbReference type="RefSeq" id="WP_229709092.1">
    <property type="nucleotide sequence ID" value="NZ_BMLX01000006.1"/>
</dbReference>
<keyword evidence="7" id="KW-1185">Reference proteome</keyword>
<dbReference type="PRINTS" id="PR00039">
    <property type="entry name" value="HTHLYSR"/>
</dbReference>
<evidence type="ECO:0000256" key="1">
    <source>
        <dbReference type="ARBA" id="ARBA00009437"/>
    </source>
</evidence>
<dbReference type="Gene3D" id="3.40.190.10">
    <property type="entry name" value="Periplasmic binding protein-like II"/>
    <property type="match status" value="2"/>
</dbReference>
<dbReference type="PANTHER" id="PTHR30126:SF94">
    <property type="entry name" value="LYSR FAMILY TRANSCRIPTIONAL REGULATOR"/>
    <property type="match status" value="1"/>
</dbReference>
<dbReference type="InterPro" id="IPR000847">
    <property type="entry name" value="LysR_HTH_N"/>
</dbReference>
<dbReference type="PROSITE" id="PS50931">
    <property type="entry name" value="HTH_LYSR"/>
    <property type="match status" value="1"/>
</dbReference>
<feature type="domain" description="HTH lysR-type" evidence="5">
    <location>
        <begin position="4"/>
        <end position="61"/>
    </location>
</feature>
<evidence type="ECO:0000259" key="5">
    <source>
        <dbReference type="PROSITE" id="PS50931"/>
    </source>
</evidence>
<evidence type="ECO:0000256" key="4">
    <source>
        <dbReference type="ARBA" id="ARBA00023163"/>
    </source>
</evidence>
<dbReference type="PANTHER" id="PTHR30126">
    <property type="entry name" value="HTH-TYPE TRANSCRIPTIONAL REGULATOR"/>
    <property type="match status" value="1"/>
</dbReference>
<keyword evidence="3" id="KW-0238">DNA-binding</keyword>
<evidence type="ECO:0000313" key="6">
    <source>
        <dbReference type="EMBL" id="GGP23535.1"/>
    </source>
</evidence>
<evidence type="ECO:0000256" key="2">
    <source>
        <dbReference type="ARBA" id="ARBA00023015"/>
    </source>
</evidence>
<dbReference type="InterPro" id="IPR036388">
    <property type="entry name" value="WH-like_DNA-bd_sf"/>
</dbReference>
<dbReference type="CDD" id="cd08420">
    <property type="entry name" value="PBP2_CysL_like"/>
    <property type="match status" value="1"/>
</dbReference>
<sequence>MIKLTLRELEIFLATARAGGVTAAAEQIGLSQSAASSALGELERRLGVQLFDRVGRRLELNEHGRWLLPQAEALLAQAGEIETRFNTDAPARLRLYASSTIGNRVMPELVARFLQQAPANRIELAIGNTADAVAAVAAFEADMGLIEGICDDARILVEPWLRDELVVVTAPEHPLANQTATPQQLAAERWLLREPGSGTREVLSGALAPLAGSLDVTLELGSSEAIKGGVRAGLGLACLSRRTVSGELARGDLCAVATPALNLVRHFYLIRARDKIPTQGMQRFRAWCMARLADEAAAPT</sequence>
<dbReference type="Gene3D" id="1.10.10.10">
    <property type="entry name" value="Winged helix-like DNA-binding domain superfamily/Winged helix DNA-binding domain"/>
    <property type="match status" value="1"/>
</dbReference>
<dbReference type="InterPro" id="IPR005119">
    <property type="entry name" value="LysR_subst-bd"/>
</dbReference>
<keyword evidence="4" id="KW-0804">Transcription</keyword>
<dbReference type="SUPFAM" id="SSF46785">
    <property type="entry name" value="Winged helix' DNA-binding domain"/>
    <property type="match status" value="1"/>
</dbReference>
<dbReference type="InterPro" id="IPR036390">
    <property type="entry name" value="WH_DNA-bd_sf"/>
</dbReference>
<accession>A0ABQ2PED8</accession>
<evidence type="ECO:0000256" key="3">
    <source>
        <dbReference type="ARBA" id="ARBA00023125"/>
    </source>
</evidence>
<comment type="similarity">
    <text evidence="1">Belongs to the LysR transcriptional regulatory family.</text>
</comment>
<dbReference type="Proteomes" id="UP000637267">
    <property type="component" value="Unassembled WGS sequence"/>
</dbReference>
<dbReference type="EMBL" id="BMLX01000006">
    <property type="protein sequence ID" value="GGP23535.1"/>
    <property type="molecule type" value="Genomic_DNA"/>
</dbReference>
<dbReference type="Pfam" id="PF00126">
    <property type="entry name" value="HTH_1"/>
    <property type="match status" value="1"/>
</dbReference>
<protein>
    <submittedName>
        <fullName evidence="6">LysR family transcriptional regulator</fullName>
    </submittedName>
</protein>
<name>A0ABQ2PED8_9NEIS</name>
<reference evidence="7" key="1">
    <citation type="journal article" date="2019" name="Int. J. Syst. Evol. Microbiol.">
        <title>The Global Catalogue of Microorganisms (GCM) 10K type strain sequencing project: providing services to taxonomists for standard genome sequencing and annotation.</title>
        <authorList>
            <consortium name="The Broad Institute Genomics Platform"/>
            <consortium name="The Broad Institute Genome Sequencing Center for Infectious Disease"/>
            <person name="Wu L."/>
            <person name="Ma J."/>
        </authorList>
    </citation>
    <scope>NUCLEOTIDE SEQUENCE [LARGE SCALE GENOMIC DNA]</scope>
    <source>
        <strain evidence="7">CGMCC 1.8859</strain>
    </source>
</reference>
<comment type="caution">
    <text evidence="6">The sequence shown here is derived from an EMBL/GenBank/DDBJ whole genome shotgun (WGS) entry which is preliminary data.</text>
</comment>
<proteinExistence type="inferred from homology"/>
<organism evidence="6 7">
    <name type="scientific">Silvimonas iriomotensis</name>
    <dbReference type="NCBI Taxonomy" id="449662"/>
    <lineage>
        <taxon>Bacteria</taxon>
        <taxon>Pseudomonadati</taxon>
        <taxon>Pseudomonadota</taxon>
        <taxon>Betaproteobacteria</taxon>
        <taxon>Neisseriales</taxon>
        <taxon>Chitinibacteraceae</taxon>
        <taxon>Silvimonas</taxon>
    </lineage>
</organism>
<dbReference type="NCBIfam" id="NF008095">
    <property type="entry name" value="PRK10837.1"/>
    <property type="match status" value="1"/>
</dbReference>